<sequence>MKNIIKNGLSLSFIKAVTLLFPIAIVPILISKIGMDKYGEVVFITAIYSYFINVVSFGFEESATQVLAKNHFSGLSKNEYILSVIVLKGIIAVSIIFVICGLYFLGMGGDFFSLLFCITIVAEVFNPLWFYQGVERIHIISVSSIVSKSLYTILICLFVRCNNDYYLVPVFLGGANILSYVYPFVAMCNECKFRRNDLNYNNLKKVLLDSVSIFLTNFIPTLKDKIGAILIGLSFSMNIVAIYDIIIKILNLLFIPVNVINASFYPTLSRKREKKILMQLMYINLGYAIFAFVIVCNFFDYFSNIYFQSYSAYSDAVKIISVSVVFYSVSLMIGKNILLVTGFYHHVLLSIILSTGFYLMFVCFMYSLSSLSIYSLCFLTTASFLFEMLVRLIMLKKTKALFFFKY</sequence>
<dbReference type="GO" id="GO:0005886">
    <property type="term" value="C:plasma membrane"/>
    <property type="evidence" value="ECO:0007669"/>
    <property type="project" value="UniProtKB-SubCell"/>
</dbReference>
<dbReference type="EMBL" id="KJ776793">
    <property type="protein sequence ID" value="AII26498.1"/>
    <property type="molecule type" value="Genomic_DNA"/>
</dbReference>
<evidence type="ECO:0000256" key="1">
    <source>
        <dbReference type="ARBA" id="ARBA00004651"/>
    </source>
</evidence>
<dbReference type="InterPro" id="IPR050833">
    <property type="entry name" value="Poly_Biosynth_Transport"/>
</dbReference>
<keyword evidence="5" id="KW-0472">Membrane</keyword>
<keyword evidence="4" id="KW-1133">Transmembrane helix</keyword>
<keyword evidence="3" id="KW-0812">Transmembrane</keyword>
<proteinExistence type="predicted"/>
<name>A0A076G9T2_ECOLX</name>
<accession>A0A076G9T2</accession>
<evidence type="ECO:0000256" key="4">
    <source>
        <dbReference type="ARBA" id="ARBA00022989"/>
    </source>
</evidence>
<dbReference type="RefSeq" id="WP_021541065.1">
    <property type="nucleotide sequence ID" value="NZ_CP021726.1"/>
</dbReference>
<evidence type="ECO:0000256" key="5">
    <source>
        <dbReference type="ARBA" id="ARBA00023136"/>
    </source>
</evidence>
<organism evidence="7">
    <name type="scientific">Escherichia coli</name>
    <dbReference type="NCBI Taxonomy" id="562"/>
    <lineage>
        <taxon>Bacteria</taxon>
        <taxon>Pseudomonadati</taxon>
        <taxon>Pseudomonadota</taxon>
        <taxon>Gammaproteobacteria</taxon>
        <taxon>Enterobacterales</taxon>
        <taxon>Enterobacteriaceae</taxon>
        <taxon>Escherichia</taxon>
    </lineage>
</organism>
<keyword evidence="2" id="KW-1003">Cell membrane</keyword>
<reference evidence="7" key="1">
    <citation type="journal article" date="2014" name="Microbiology (Mosc.)">
        <title>Structure and gene cluster of the O antigen of Escherichia coli L-19, a candidate for a new O-serogroup.</title>
        <authorList>
            <person name="Zdorovenko E.L."/>
            <person name="Varbanets L.D."/>
            <person name="Liu B."/>
            <person name="Valueva O.A."/>
            <person name="Wang Q."/>
            <person name="Shashkov A.S."/>
            <person name="Garkavaya E.G."/>
            <person name="Brovarskaya O.S."/>
            <person name="Wang L."/>
            <person name="Knirel Y.A."/>
        </authorList>
    </citation>
    <scope>NUCLEOTIDE SEQUENCE</scope>
    <source>
        <strain evidence="7">L19</strain>
    </source>
</reference>
<dbReference type="PANTHER" id="PTHR30250:SF11">
    <property type="entry name" value="O-ANTIGEN TRANSPORTER-RELATED"/>
    <property type="match status" value="1"/>
</dbReference>
<gene>
    <name evidence="7" type="primary">wzx</name>
</gene>
<evidence type="ECO:0000256" key="6">
    <source>
        <dbReference type="ARBA" id="ARBA00049738"/>
    </source>
</evidence>
<dbReference type="InterPro" id="IPR002797">
    <property type="entry name" value="Polysacc_synth"/>
</dbReference>
<evidence type="ECO:0000256" key="3">
    <source>
        <dbReference type="ARBA" id="ARBA00022692"/>
    </source>
</evidence>
<evidence type="ECO:0000313" key="7">
    <source>
        <dbReference type="EMBL" id="AII26498.1"/>
    </source>
</evidence>
<evidence type="ECO:0000256" key="2">
    <source>
        <dbReference type="ARBA" id="ARBA00022475"/>
    </source>
</evidence>
<dbReference type="Pfam" id="PF01943">
    <property type="entry name" value="Polysacc_synt"/>
    <property type="match status" value="1"/>
</dbReference>
<protein>
    <recommendedName>
        <fullName evidence="6">Putative O-antigen transporter</fullName>
    </recommendedName>
</protein>
<comment type="subcellular location">
    <subcellularLocation>
        <location evidence="1">Cell membrane</location>
        <topology evidence="1">Multi-pass membrane protein</topology>
    </subcellularLocation>
</comment>
<dbReference type="AlphaFoldDB" id="A0A076G9T2"/>
<dbReference type="PANTHER" id="PTHR30250">
    <property type="entry name" value="PST FAMILY PREDICTED COLANIC ACID TRANSPORTER"/>
    <property type="match status" value="1"/>
</dbReference>